<proteinExistence type="predicted"/>
<evidence type="ECO:0000313" key="2">
    <source>
        <dbReference type="Proteomes" id="UP000279275"/>
    </source>
</evidence>
<evidence type="ECO:0000313" key="1">
    <source>
        <dbReference type="EMBL" id="RMI35704.1"/>
    </source>
</evidence>
<reference evidence="1 2" key="1">
    <citation type="submission" date="2018-10" db="EMBL/GenBank/DDBJ databases">
        <title>Isolation from cow dung.</title>
        <authorList>
            <person name="Ling L."/>
        </authorList>
    </citation>
    <scope>NUCLEOTIDE SEQUENCE [LARGE SCALE GENOMIC DNA]</scope>
    <source>
        <strain evidence="1 2">NEAU-LL90</strain>
    </source>
</reference>
<dbReference type="OrthoDB" id="4528212at2"/>
<dbReference type="EMBL" id="RFFH01000001">
    <property type="protein sequence ID" value="RMI35704.1"/>
    <property type="molecule type" value="Genomic_DNA"/>
</dbReference>
<keyword evidence="2" id="KW-1185">Reference proteome</keyword>
<dbReference type="AlphaFoldDB" id="A0A3M2LE73"/>
<gene>
    <name evidence="1" type="ORF">EBN03_00835</name>
</gene>
<name>A0A3M2LE73_9NOCA</name>
<dbReference type="Proteomes" id="UP000279275">
    <property type="component" value="Unassembled WGS sequence"/>
</dbReference>
<protein>
    <submittedName>
        <fullName evidence="1">Uncharacterized protein</fullName>
    </submittedName>
</protein>
<accession>A0A3M2LE73</accession>
<sequence length="415" mass="45157">MALLARTLHVRPDRLRHLLHLGTDRLHELQKQVSEALFDEHKKTFRRFSAIVPYVPLSLTIPMLQRVVPPVAFGRAAGALAIDHPETAARVIPMLDPGYMSECLRYIDLRSVERLTELAPVGSTIDVVNEIMRRGDYLTGGPLLGCLTPPVIAAIEAQVHDDVGLIYSAAYSYGEDMLSAVVRQLLDGPHRRIPRMVHTVLAGPPALQRAALSLISRCAVDVNRRMADILLGGGQHEAVAGLVRNAVATGSVPELLSVAGHLTPVGLWTLVGNPVFAEPEVVAGLIAPLDGSLPVGAWRGLFTVLSRMDEGIRGTVGDALAALDDATVAELPAHATETACWPGLLDLIAASGPDAQHRFGVVWASLGPERRAHLHRCIAEHNYDTRLAEITAMVAPVEVEELFFQRRRMQRHRWG</sequence>
<organism evidence="1 2">
    <name type="scientific">Nocardia stercoris</name>
    <dbReference type="NCBI Taxonomy" id="2483361"/>
    <lineage>
        <taxon>Bacteria</taxon>
        <taxon>Bacillati</taxon>
        <taxon>Actinomycetota</taxon>
        <taxon>Actinomycetes</taxon>
        <taxon>Mycobacteriales</taxon>
        <taxon>Nocardiaceae</taxon>
        <taxon>Nocardia</taxon>
    </lineage>
</organism>
<comment type="caution">
    <text evidence="1">The sequence shown here is derived from an EMBL/GenBank/DDBJ whole genome shotgun (WGS) entry which is preliminary data.</text>
</comment>